<dbReference type="EMBL" id="FMZW01000033">
    <property type="protein sequence ID" value="SDE71989.1"/>
    <property type="molecule type" value="Genomic_DNA"/>
</dbReference>
<name>A0A1G7F803_9BRAD</name>
<organism evidence="1 2">
    <name type="scientific">Bradyrhizobium brasilense</name>
    <dbReference type="NCBI Taxonomy" id="1419277"/>
    <lineage>
        <taxon>Bacteria</taxon>
        <taxon>Pseudomonadati</taxon>
        <taxon>Pseudomonadota</taxon>
        <taxon>Alphaproteobacteria</taxon>
        <taxon>Hyphomicrobiales</taxon>
        <taxon>Nitrobacteraceae</taxon>
        <taxon>Bradyrhizobium</taxon>
    </lineage>
</organism>
<gene>
    <name evidence="1" type="ORF">SAMN05216337_103316</name>
</gene>
<accession>A0A1G7F803</accession>
<proteinExistence type="predicted"/>
<evidence type="ECO:0000313" key="1">
    <source>
        <dbReference type="EMBL" id="SDE71989.1"/>
    </source>
</evidence>
<dbReference type="Proteomes" id="UP000199245">
    <property type="component" value="Unassembled WGS sequence"/>
</dbReference>
<reference evidence="1 2" key="1">
    <citation type="submission" date="2016-10" db="EMBL/GenBank/DDBJ databases">
        <authorList>
            <person name="de Groot N.N."/>
        </authorList>
    </citation>
    <scope>NUCLEOTIDE SEQUENCE [LARGE SCALE GENOMIC DNA]</scope>
    <source>
        <strain evidence="1 2">R5</strain>
    </source>
</reference>
<evidence type="ECO:0000313" key="2">
    <source>
        <dbReference type="Proteomes" id="UP000199245"/>
    </source>
</evidence>
<protein>
    <submittedName>
        <fullName evidence="1">Uncharacterized protein</fullName>
    </submittedName>
</protein>
<sequence>MPPGEYAIVVTGTDSAVVATAIRRVVSEERNTRPALFANSKIEVYDKTSSLPAEQRAIATVSVGAPPPKAASETPSHLNIFVPNIYKDKDPGYVKNVKLDNAGIHLALRSLLFFSGEAQSTNDTMGGDHFSELPDEFEEVVQDDSHKH</sequence>
<dbReference type="AlphaFoldDB" id="A0A1G7F803"/>